<dbReference type="Pfam" id="PF00059">
    <property type="entry name" value="Lectin_C"/>
    <property type="match status" value="1"/>
</dbReference>
<sequence>MFKIFQTTCIWFLFQCIEYAQAEYKCVCSFDGARPVFTKADNTSGVIGFLKTNGCRQFVYPVDETWNAIVFMHQLGYIMSNTSMIETCFSEPVDSFTTEHTTSMTIFTTPSTSKGIFSSPSTETSGTDPLTISDTSTTTSTILTQSPTTKTTSRDTNQFSYTTTTSTTGASTMSTTVFTSLSAASPEGNIELCPSNVKDDVNLFHGYLGQYGNLCLELVPVKTQWHNAQRHCSVAGHGDLVDIRDKWKQDYVLRFLANHTDVKSIWLGLTDSEKEGAISEGQFTWVTGGSVSYSNLGPDYMSHTDENHNLNDCVIMKQGGEWTDVPCGVALVLGTGFGESHCFICQYSMTSKPFDVVHELGSALVG</sequence>
<dbReference type="InterPro" id="IPR016187">
    <property type="entry name" value="CTDL_fold"/>
</dbReference>
<dbReference type="EMBL" id="JAIWYP010000003">
    <property type="protein sequence ID" value="KAH3858445.1"/>
    <property type="molecule type" value="Genomic_DNA"/>
</dbReference>
<dbReference type="CDD" id="cd00037">
    <property type="entry name" value="CLECT"/>
    <property type="match status" value="1"/>
</dbReference>
<reference evidence="4" key="2">
    <citation type="submission" date="2020-11" db="EMBL/GenBank/DDBJ databases">
        <authorList>
            <person name="McCartney M.A."/>
            <person name="Auch B."/>
            <person name="Kono T."/>
            <person name="Mallez S."/>
            <person name="Becker A."/>
            <person name="Gohl D.M."/>
            <person name="Silverstein K.A.T."/>
            <person name="Koren S."/>
            <person name="Bechman K.B."/>
            <person name="Herman A."/>
            <person name="Abrahante J.E."/>
            <person name="Garbe J."/>
        </authorList>
    </citation>
    <scope>NUCLEOTIDE SEQUENCE</scope>
    <source>
        <strain evidence="4">Duluth1</strain>
        <tissue evidence="4">Whole animal</tissue>
    </source>
</reference>
<dbReference type="SMART" id="SM00034">
    <property type="entry name" value="CLECT"/>
    <property type="match status" value="1"/>
</dbReference>
<dbReference type="OrthoDB" id="6162106at2759"/>
<organism evidence="4 5">
    <name type="scientific">Dreissena polymorpha</name>
    <name type="common">Zebra mussel</name>
    <name type="synonym">Mytilus polymorpha</name>
    <dbReference type="NCBI Taxonomy" id="45954"/>
    <lineage>
        <taxon>Eukaryota</taxon>
        <taxon>Metazoa</taxon>
        <taxon>Spiralia</taxon>
        <taxon>Lophotrochozoa</taxon>
        <taxon>Mollusca</taxon>
        <taxon>Bivalvia</taxon>
        <taxon>Autobranchia</taxon>
        <taxon>Heteroconchia</taxon>
        <taxon>Euheterodonta</taxon>
        <taxon>Imparidentia</taxon>
        <taxon>Neoheterodontei</taxon>
        <taxon>Myida</taxon>
        <taxon>Dreissenoidea</taxon>
        <taxon>Dreissenidae</taxon>
        <taxon>Dreissena</taxon>
    </lineage>
</organism>
<dbReference type="SUPFAM" id="SSF56436">
    <property type="entry name" value="C-type lectin-like"/>
    <property type="match status" value="1"/>
</dbReference>
<dbReference type="Proteomes" id="UP000828390">
    <property type="component" value="Unassembled WGS sequence"/>
</dbReference>
<keyword evidence="5" id="KW-1185">Reference proteome</keyword>
<dbReference type="AlphaFoldDB" id="A0A9D4LI25"/>
<evidence type="ECO:0000256" key="1">
    <source>
        <dbReference type="SAM" id="MobiDB-lite"/>
    </source>
</evidence>
<reference evidence="4" key="1">
    <citation type="journal article" date="2019" name="bioRxiv">
        <title>The Genome of the Zebra Mussel, Dreissena polymorpha: A Resource for Invasive Species Research.</title>
        <authorList>
            <person name="McCartney M.A."/>
            <person name="Auch B."/>
            <person name="Kono T."/>
            <person name="Mallez S."/>
            <person name="Zhang Y."/>
            <person name="Obille A."/>
            <person name="Becker A."/>
            <person name="Abrahante J.E."/>
            <person name="Garbe J."/>
            <person name="Badalamenti J.P."/>
            <person name="Herman A."/>
            <person name="Mangelson H."/>
            <person name="Liachko I."/>
            <person name="Sullivan S."/>
            <person name="Sone E.D."/>
            <person name="Koren S."/>
            <person name="Silverstein K.A.T."/>
            <person name="Beckman K.B."/>
            <person name="Gohl D.M."/>
        </authorList>
    </citation>
    <scope>NUCLEOTIDE SEQUENCE</scope>
    <source>
        <strain evidence="4">Duluth1</strain>
        <tissue evidence="4">Whole animal</tissue>
    </source>
</reference>
<gene>
    <name evidence="4" type="ORF">DPMN_101068</name>
</gene>
<dbReference type="InterPro" id="IPR050111">
    <property type="entry name" value="C-type_lectin/snaclec_domain"/>
</dbReference>
<name>A0A9D4LI25_DREPO</name>
<dbReference type="PANTHER" id="PTHR22803">
    <property type="entry name" value="MANNOSE, PHOSPHOLIPASE, LECTIN RECEPTOR RELATED"/>
    <property type="match status" value="1"/>
</dbReference>
<feature type="domain" description="C-type lectin" evidence="3">
    <location>
        <begin position="211"/>
        <end position="327"/>
    </location>
</feature>
<dbReference type="PROSITE" id="PS50041">
    <property type="entry name" value="C_TYPE_LECTIN_2"/>
    <property type="match status" value="1"/>
</dbReference>
<evidence type="ECO:0000313" key="4">
    <source>
        <dbReference type="EMBL" id="KAH3858445.1"/>
    </source>
</evidence>
<feature type="chain" id="PRO_5038658644" description="C-type lectin domain-containing protein" evidence="2">
    <location>
        <begin position="23"/>
        <end position="366"/>
    </location>
</feature>
<feature type="region of interest" description="Disordered" evidence="1">
    <location>
        <begin position="114"/>
        <end position="135"/>
    </location>
</feature>
<comment type="caution">
    <text evidence="4">The sequence shown here is derived from an EMBL/GenBank/DDBJ whole genome shotgun (WGS) entry which is preliminary data.</text>
</comment>
<dbReference type="InterPro" id="IPR001304">
    <property type="entry name" value="C-type_lectin-like"/>
</dbReference>
<dbReference type="InterPro" id="IPR016186">
    <property type="entry name" value="C-type_lectin-like/link_sf"/>
</dbReference>
<dbReference type="Gene3D" id="3.10.100.10">
    <property type="entry name" value="Mannose-Binding Protein A, subunit A"/>
    <property type="match status" value="1"/>
</dbReference>
<evidence type="ECO:0000259" key="3">
    <source>
        <dbReference type="PROSITE" id="PS50041"/>
    </source>
</evidence>
<protein>
    <recommendedName>
        <fullName evidence="3">C-type lectin domain-containing protein</fullName>
    </recommendedName>
</protein>
<evidence type="ECO:0000256" key="2">
    <source>
        <dbReference type="SAM" id="SignalP"/>
    </source>
</evidence>
<feature type="compositionally biased region" description="Polar residues" evidence="1">
    <location>
        <begin position="114"/>
        <end position="126"/>
    </location>
</feature>
<evidence type="ECO:0000313" key="5">
    <source>
        <dbReference type="Proteomes" id="UP000828390"/>
    </source>
</evidence>
<feature type="signal peptide" evidence="2">
    <location>
        <begin position="1"/>
        <end position="22"/>
    </location>
</feature>
<accession>A0A9D4LI25</accession>
<proteinExistence type="predicted"/>
<keyword evidence="2" id="KW-0732">Signal</keyword>